<proteinExistence type="predicted"/>
<feature type="region of interest" description="Disordered" evidence="1">
    <location>
        <begin position="354"/>
        <end position="375"/>
    </location>
</feature>
<protein>
    <submittedName>
        <fullName evidence="2">Uncharacterized protein</fullName>
    </submittedName>
</protein>
<dbReference type="AlphaFoldDB" id="A0AAN7BQU6"/>
<reference evidence="2" key="2">
    <citation type="submission" date="2023-05" db="EMBL/GenBank/DDBJ databases">
        <authorList>
            <consortium name="Lawrence Berkeley National Laboratory"/>
            <person name="Steindorff A."/>
            <person name="Hensen N."/>
            <person name="Bonometti L."/>
            <person name="Westerberg I."/>
            <person name="Brannstrom I.O."/>
            <person name="Guillou S."/>
            <person name="Cros-Aarteil S."/>
            <person name="Calhoun S."/>
            <person name="Haridas S."/>
            <person name="Kuo A."/>
            <person name="Mondo S."/>
            <person name="Pangilinan J."/>
            <person name="Riley R."/>
            <person name="Labutti K."/>
            <person name="Andreopoulos B."/>
            <person name="Lipzen A."/>
            <person name="Chen C."/>
            <person name="Yanf M."/>
            <person name="Daum C."/>
            <person name="Ng V."/>
            <person name="Clum A."/>
            <person name="Ohm R."/>
            <person name="Martin F."/>
            <person name="Silar P."/>
            <person name="Natvig D."/>
            <person name="Lalanne C."/>
            <person name="Gautier V."/>
            <person name="Ament-Velasquez S.L."/>
            <person name="Kruys A."/>
            <person name="Hutchinson M.I."/>
            <person name="Powell A.J."/>
            <person name="Barry K."/>
            <person name="Miller A.N."/>
            <person name="Grigoriev I.V."/>
            <person name="Debuchy R."/>
            <person name="Gladieux P."/>
            <person name="Thoren M.H."/>
            <person name="Johannesson H."/>
        </authorList>
    </citation>
    <scope>NUCLEOTIDE SEQUENCE</scope>
    <source>
        <strain evidence="2">CBS 990.96</strain>
    </source>
</reference>
<dbReference type="Proteomes" id="UP001301958">
    <property type="component" value="Unassembled WGS sequence"/>
</dbReference>
<keyword evidence="3" id="KW-1185">Reference proteome</keyword>
<evidence type="ECO:0000313" key="2">
    <source>
        <dbReference type="EMBL" id="KAK4227889.1"/>
    </source>
</evidence>
<organism evidence="2 3">
    <name type="scientific">Podospora fimiseda</name>
    <dbReference type="NCBI Taxonomy" id="252190"/>
    <lineage>
        <taxon>Eukaryota</taxon>
        <taxon>Fungi</taxon>
        <taxon>Dikarya</taxon>
        <taxon>Ascomycota</taxon>
        <taxon>Pezizomycotina</taxon>
        <taxon>Sordariomycetes</taxon>
        <taxon>Sordariomycetidae</taxon>
        <taxon>Sordariales</taxon>
        <taxon>Podosporaceae</taxon>
        <taxon>Podospora</taxon>
    </lineage>
</organism>
<feature type="region of interest" description="Disordered" evidence="1">
    <location>
        <begin position="242"/>
        <end position="266"/>
    </location>
</feature>
<reference evidence="2" key="1">
    <citation type="journal article" date="2023" name="Mol. Phylogenet. Evol.">
        <title>Genome-scale phylogeny and comparative genomics of the fungal order Sordariales.</title>
        <authorList>
            <person name="Hensen N."/>
            <person name="Bonometti L."/>
            <person name="Westerberg I."/>
            <person name="Brannstrom I.O."/>
            <person name="Guillou S."/>
            <person name="Cros-Aarteil S."/>
            <person name="Calhoun S."/>
            <person name="Haridas S."/>
            <person name="Kuo A."/>
            <person name="Mondo S."/>
            <person name="Pangilinan J."/>
            <person name="Riley R."/>
            <person name="LaButti K."/>
            <person name="Andreopoulos B."/>
            <person name="Lipzen A."/>
            <person name="Chen C."/>
            <person name="Yan M."/>
            <person name="Daum C."/>
            <person name="Ng V."/>
            <person name="Clum A."/>
            <person name="Steindorff A."/>
            <person name="Ohm R.A."/>
            <person name="Martin F."/>
            <person name="Silar P."/>
            <person name="Natvig D.O."/>
            <person name="Lalanne C."/>
            <person name="Gautier V."/>
            <person name="Ament-Velasquez S.L."/>
            <person name="Kruys A."/>
            <person name="Hutchinson M.I."/>
            <person name="Powell A.J."/>
            <person name="Barry K."/>
            <person name="Miller A.N."/>
            <person name="Grigoriev I.V."/>
            <person name="Debuchy R."/>
            <person name="Gladieux P."/>
            <person name="Hiltunen Thoren M."/>
            <person name="Johannesson H."/>
        </authorList>
    </citation>
    <scope>NUCLEOTIDE SEQUENCE</scope>
    <source>
        <strain evidence="2">CBS 990.96</strain>
    </source>
</reference>
<gene>
    <name evidence="2" type="ORF">QBC38DRAFT_182514</name>
</gene>
<evidence type="ECO:0000313" key="3">
    <source>
        <dbReference type="Proteomes" id="UP001301958"/>
    </source>
</evidence>
<accession>A0AAN7BQU6</accession>
<dbReference type="EMBL" id="MU865326">
    <property type="protein sequence ID" value="KAK4227889.1"/>
    <property type="molecule type" value="Genomic_DNA"/>
</dbReference>
<name>A0AAN7BQU6_9PEZI</name>
<sequence length="390" mass="42269">MPPPINQAVVASVGLAAATVVVAAAVAIYQDPEVRRVTDDLRRRIAIALRSLGDNVDPNRAPRFNRPEDAHGFYESHSVDADEETRRRQREELLYWNALRESQQDIRQPTSPHGSTFDDFLQPDSTGETGTLVYNTGAETRDDSNMLRRRGGNTDGVRGLNASMIANPFADEYGIELDEQRRIEEPNLLAPGQEEIMSDIYEATPVLKSASLAQQPAPITPLSNAAAAPDVLFDFDSQSQTLDSQTEYDTAADVEQSHGARTPTTARSITLERELAEDEYMTASNDDEEEYERAGAYASIQAWAQNSTSGGFYSPLPVTPEAALSEAELISEGHLTPTDSASVVDVGYDAASSRGGDYDVMSDSDDGIATPGSWSEIGSVISESESALRA</sequence>
<comment type="caution">
    <text evidence="2">The sequence shown here is derived from an EMBL/GenBank/DDBJ whole genome shotgun (WGS) entry which is preliminary data.</text>
</comment>
<evidence type="ECO:0000256" key="1">
    <source>
        <dbReference type="SAM" id="MobiDB-lite"/>
    </source>
</evidence>